<comment type="caution">
    <text evidence="3">The sequence shown here is derived from an EMBL/GenBank/DDBJ whole genome shotgun (WGS) entry which is preliminary data.</text>
</comment>
<dbReference type="Proteomes" id="UP000813461">
    <property type="component" value="Unassembled WGS sequence"/>
</dbReference>
<dbReference type="AlphaFoldDB" id="A0A8K0R4M9"/>
<gene>
    <name evidence="3" type="ORF">FB567DRAFT_530069</name>
</gene>
<evidence type="ECO:0000256" key="2">
    <source>
        <dbReference type="SAM" id="MobiDB-lite"/>
    </source>
</evidence>
<evidence type="ECO:0000313" key="4">
    <source>
        <dbReference type="Proteomes" id="UP000813461"/>
    </source>
</evidence>
<proteinExistence type="predicted"/>
<name>A0A8K0R4M9_9PLEO</name>
<accession>A0A8K0R4M9</accession>
<evidence type="ECO:0000313" key="3">
    <source>
        <dbReference type="EMBL" id="KAH7083842.1"/>
    </source>
</evidence>
<feature type="region of interest" description="Disordered" evidence="2">
    <location>
        <begin position="356"/>
        <end position="385"/>
    </location>
</feature>
<feature type="compositionally biased region" description="Low complexity" evidence="2">
    <location>
        <begin position="8"/>
        <end position="22"/>
    </location>
</feature>
<sequence length="385" mass="43428">MEIPHRIAPAPASTPPTTTADTPILSQTVLTPSPENDCTAGGSSHDAMDDNEVWMTPRETLLDTLECPCRDKHKGWWETDDKLRRRIHALEGDQDISGRENRRLRLERDNARLERVEMNKRLVTAIEEKKAAVNEKNAAIDKMNAAINEKNAAIKETTIATKERNIAINEKNAAIDKKNAAIDEKNAAISEKNAAIDEKNAALNERNTAISTRNTLRDRYNTLHFQKLSAEFKSTQLRAKASTLRKERDTAVKKKNAAVNKSNTAIEERNAAVSKSQSQSRERDRLERELAGLRDTLGDRDGELNILRQTRKTLEAEDPRLFEHPGSFDTCTGPLHRRDSQQSQIRSAHDLSAARNTETFDNGRTIRGEGSRRKKTRRRNEGVEN</sequence>
<keyword evidence="4" id="KW-1185">Reference proteome</keyword>
<feature type="coiled-coil region" evidence="1">
    <location>
        <begin position="101"/>
        <end position="153"/>
    </location>
</feature>
<feature type="region of interest" description="Disordered" evidence="2">
    <location>
        <begin position="1"/>
        <end position="22"/>
    </location>
</feature>
<reference evidence="3" key="1">
    <citation type="journal article" date="2021" name="Nat. Commun.">
        <title>Genetic determinants of endophytism in the Arabidopsis root mycobiome.</title>
        <authorList>
            <person name="Mesny F."/>
            <person name="Miyauchi S."/>
            <person name="Thiergart T."/>
            <person name="Pickel B."/>
            <person name="Atanasova L."/>
            <person name="Karlsson M."/>
            <person name="Huettel B."/>
            <person name="Barry K.W."/>
            <person name="Haridas S."/>
            <person name="Chen C."/>
            <person name="Bauer D."/>
            <person name="Andreopoulos W."/>
            <person name="Pangilinan J."/>
            <person name="LaButti K."/>
            <person name="Riley R."/>
            <person name="Lipzen A."/>
            <person name="Clum A."/>
            <person name="Drula E."/>
            <person name="Henrissat B."/>
            <person name="Kohler A."/>
            <person name="Grigoriev I.V."/>
            <person name="Martin F.M."/>
            <person name="Hacquard S."/>
        </authorList>
    </citation>
    <scope>NUCLEOTIDE SEQUENCE</scope>
    <source>
        <strain evidence="3">MPI-SDFR-AT-0120</strain>
    </source>
</reference>
<keyword evidence="1" id="KW-0175">Coiled coil</keyword>
<dbReference type="EMBL" id="JAGMVJ010000013">
    <property type="protein sequence ID" value="KAH7083842.1"/>
    <property type="molecule type" value="Genomic_DNA"/>
</dbReference>
<feature type="region of interest" description="Disordered" evidence="2">
    <location>
        <begin position="258"/>
        <end position="286"/>
    </location>
</feature>
<protein>
    <submittedName>
        <fullName evidence="3">Uncharacterized protein</fullName>
    </submittedName>
</protein>
<evidence type="ECO:0000256" key="1">
    <source>
        <dbReference type="SAM" id="Coils"/>
    </source>
</evidence>
<organism evidence="3 4">
    <name type="scientific">Paraphoma chrysanthemicola</name>
    <dbReference type="NCBI Taxonomy" id="798071"/>
    <lineage>
        <taxon>Eukaryota</taxon>
        <taxon>Fungi</taxon>
        <taxon>Dikarya</taxon>
        <taxon>Ascomycota</taxon>
        <taxon>Pezizomycotina</taxon>
        <taxon>Dothideomycetes</taxon>
        <taxon>Pleosporomycetidae</taxon>
        <taxon>Pleosporales</taxon>
        <taxon>Pleosporineae</taxon>
        <taxon>Phaeosphaeriaceae</taxon>
        <taxon>Paraphoma</taxon>
    </lineage>
</organism>